<protein>
    <submittedName>
        <fullName evidence="1">Uncharacterized protein</fullName>
    </submittedName>
</protein>
<dbReference type="RefSeq" id="WP_008374554.1">
    <property type="nucleotide sequence ID" value="NZ_CP102277.1"/>
</dbReference>
<evidence type="ECO:0000313" key="1">
    <source>
        <dbReference type="EMBL" id="EEG89190.1"/>
    </source>
</evidence>
<sequence length="89" mass="10699">MKKEVSDLLHQYSVIIMYKERRSYNANNKTNYRCRKKETKSVRNQIFIKGKKLISYLKKEKNHLIFMNIAKSSNFSCLKNEVTEEKGYK</sequence>
<dbReference type="EMBL" id="ABVR01000041">
    <property type="protein sequence ID" value="EEG89190.1"/>
    <property type="molecule type" value="Genomic_DNA"/>
</dbReference>
<gene>
    <name evidence="1" type="ORF">COPCOM_02169</name>
</gene>
<reference evidence="1 2" key="1">
    <citation type="submission" date="2009-02" db="EMBL/GenBank/DDBJ databases">
        <authorList>
            <person name="Fulton L."/>
            <person name="Clifton S."/>
            <person name="Fulton B."/>
            <person name="Xu J."/>
            <person name="Minx P."/>
            <person name="Pepin K.H."/>
            <person name="Johnson M."/>
            <person name="Bhonagiri V."/>
            <person name="Nash W.E."/>
            <person name="Mardis E.R."/>
            <person name="Wilson R.K."/>
        </authorList>
    </citation>
    <scope>NUCLEOTIDE SEQUENCE [LARGE SCALE GENOMIC DNA]</scope>
    <source>
        <strain evidence="1 2">ATCC 27758</strain>
    </source>
</reference>
<reference evidence="1 2" key="2">
    <citation type="submission" date="2009-03" db="EMBL/GenBank/DDBJ databases">
        <title>Draft genome sequence of Coprococcus comes (ATCC 27758).</title>
        <authorList>
            <person name="Sudarsanam P."/>
            <person name="Ley R."/>
            <person name="Guruge J."/>
            <person name="Turnbaugh P.J."/>
            <person name="Mahowald M."/>
            <person name="Liep D."/>
            <person name="Gordon J."/>
        </authorList>
    </citation>
    <scope>NUCLEOTIDE SEQUENCE [LARGE SCALE GENOMIC DNA]</scope>
    <source>
        <strain evidence="1 2">ATCC 27758</strain>
    </source>
</reference>
<organism evidence="1 2">
    <name type="scientific">Coprococcus comes ATCC 27758</name>
    <dbReference type="NCBI Taxonomy" id="470146"/>
    <lineage>
        <taxon>Bacteria</taxon>
        <taxon>Bacillati</taxon>
        <taxon>Bacillota</taxon>
        <taxon>Clostridia</taxon>
        <taxon>Lachnospirales</taxon>
        <taxon>Lachnospiraceae</taxon>
        <taxon>Coprococcus</taxon>
    </lineage>
</organism>
<dbReference type="GeneID" id="92825396"/>
<name>C0BAR6_9FIRM</name>
<proteinExistence type="predicted"/>
<dbReference type="Proteomes" id="UP000003793">
    <property type="component" value="Unassembled WGS sequence"/>
</dbReference>
<comment type="caution">
    <text evidence="1">The sequence shown here is derived from an EMBL/GenBank/DDBJ whole genome shotgun (WGS) entry which is preliminary data.</text>
</comment>
<accession>C0BAR6</accession>
<evidence type="ECO:0000313" key="2">
    <source>
        <dbReference type="Proteomes" id="UP000003793"/>
    </source>
</evidence>
<dbReference type="AlphaFoldDB" id="C0BAR6"/>
<dbReference type="HOGENOM" id="CLU_2449535_0_0_9"/>